<evidence type="ECO:0000313" key="1">
    <source>
        <dbReference type="EMBL" id="BAM15160.1"/>
    </source>
</evidence>
<name>I2FJH5_9ZZZZ</name>
<sequence length="90" mass="9932">MRLNKAMSLKYSSVSLMWFIAVILWLSLVPLAQASNCVAVTGVASMDGVDRAYARQMAIRNGLELASMQNNLHISARSDTDNFQLQNQAN</sequence>
<protein>
    <submittedName>
        <fullName evidence="1">Uncharacterized protein</fullName>
    </submittedName>
</protein>
<organism evidence="1">
    <name type="scientific">uncultured microorganism</name>
    <dbReference type="NCBI Taxonomy" id="358574"/>
    <lineage>
        <taxon>unclassified sequences</taxon>
        <taxon>environmental samples</taxon>
    </lineage>
</organism>
<proteinExistence type="predicted"/>
<reference evidence="1" key="1">
    <citation type="submission" date="2012-05" db="EMBL/GenBank/DDBJ databases">
        <title>Distribution of dehalogenation activities and characterization of organohalide-responsive genes in marine subsurface sediments of the Nankai Trough plate-subduction zone.</title>
        <authorList>
            <person name="Futagami T."/>
            <person name="Morono Y."/>
            <person name="Terada T."/>
            <person name="Kaksonen A.H."/>
            <person name="Inagaki F."/>
        </authorList>
    </citation>
    <scope>NUCLEOTIDE SEQUENCE</scope>
</reference>
<accession>I2FJH5</accession>
<dbReference type="EMBL" id="AB716302">
    <property type="protein sequence ID" value="BAM15160.1"/>
    <property type="molecule type" value="Genomic_DNA"/>
</dbReference>
<dbReference type="AlphaFoldDB" id="I2FJH5"/>